<dbReference type="PANTHER" id="PTHR10302:SF27">
    <property type="entry name" value="SINGLE-STRANDED DNA-BINDING PROTEIN"/>
    <property type="match status" value="1"/>
</dbReference>
<dbReference type="Pfam" id="PF00436">
    <property type="entry name" value="SSB"/>
    <property type="match status" value="1"/>
</dbReference>
<dbReference type="Proteomes" id="UP001596044">
    <property type="component" value="Unassembled WGS sequence"/>
</dbReference>
<name>A0ABW0K6Z5_9BACL</name>
<feature type="region of interest" description="Disordered" evidence="4">
    <location>
        <begin position="104"/>
        <end position="152"/>
    </location>
</feature>
<reference evidence="6" key="1">
    <citation type="journal article" date="2019" name="Int. J. Syst. Evol. Microbiol.">
        <title>The Global Catalogue of Microorganisms (GCM) 10K type strain sequencing project: providing services to taxonomists for standard genome sequencing and annotation.</title>
        <authorList>
            <consortium name="The Broad Institute Genomics Platform"/>
            <consortium name="The Broad Institute Genome Sequencing Center for Infectious Disease"/>
            <person name="Wu L."/>
            <person name="Ma J."/>
        </authorList>
    </citation>
    <scope>NUCLEOTIDE SEQUENCE [LARGE SCALE GENOMIC DNA]</scope>
    <source>
        <strain evidence="6">KACC 11904</strain>
    </source>
</reference>
<keyword evidence="6" id="KW-1185">Reference proteome</keyword>
<dbReference type="GO" id="GO:0003677">
    <property type="term" value="F:DNA binding"/>
    <property type="evidence" value="ECO:0007669"/>
    <property type="project" value="UniProtKB-KW"/>
</dbReference>
<dbReference type="PROSITE" id="PS50935">
    <property type="entry name" value="SSB"/>
    <property type="match status" value="1"/>
</dbReference>
<comment type="caution">
    <text evidence="2">Lacks conserved residue(s) required for the propagation of feature annotation.</text>
</comment>
<dbReference type="Gene3D" id="2.40.50.140">
    <property type="entry name" value="Nucleic acid-binding proteins"/>
    <property type="match status" value="1"/>
</dbReference>
<dbReference type="InterPro" id="IPR011344">
    <property type="entry name" value="ssDNA-bd"/>
</dbReference>
<dbReference type="NCBIfam" id="TIGR00621">
    <property type="entry name" value="ssb"/>
    <property type="match status" value="1"/>
</dbReference>
<feature type="compositionally biased region" description="Low complexity" evidence="4">
    <location>
        <begin position="110"/>
        <end position="129"/>
    </location>
</feature>
<evidence type="ECO:0000256" key="4">
    <source>
        <dbReference type="SAM" id="MobiDB-lite"/>
    </source>
</evidence>
<dbReference type="EMBL" id="JBHSMJ010000017">
    <property type="protein sequence ID" value="MFC5449145.1"/>
    <property type="molecule type" value="Genomic_DNA"/>
</dbReference>
<dbReference type="InterPro" id="IPR012340">
    <property type="entry name" value="NA-bd_OB-fold"/>
</dbReference>
<dbReference type="PIRSF" id="PIRSF002070">
    <property type="entry name" value="SSB"/>
    <property type="match status" value="1"/>
</dbReference>
<evidence type="ECO:0000313" key="5">
    <source>
        <dbReference type="EMBL" id="MFC5449145.1"/>
    </source>
</evidence>
<dbReference type="PANTHER" id="PTHR10302">
    <property type="entry name" value="SINGLE-STRANDED DNA-BINDING PROTEIN"/>
    <property type="match status" value="1"/>
</dbReference>
<comment type="subunit">
    <text evidence="2">Homotetramer.</text>
</comment>
<evidence type="ECO:0000256" key="2">
    <source>
        <dbReference type="HAMAP-Rule" id="MF_00984"/>
    </source>
</evidence>
<evidence type="ECO:0000256" key="1">
    <source>
        <dbReference type="ARBA" id="ARBA00023125"/>
    </source>
</evidence>
<dbReference type="InterPro" id="IPR000424">
    <property type="entry name" value="Primosome_PriB/ssb"/>
</dbReference>
<evidence type="ECO:0000313" key="6">
    <source>
        <dbReference type="Proteomes" id="UP001596044"/>
    </source>
</evidence>
<protein>
    <recommendedName>
        <fullName evidence="2 3">Single-stranded DNA-binding protein</fullName>
        <shortName evidence="2">SSB</shortName>
    </recommendedName>
</protein>
<accession>A0ABW0K6Z5</accession>
<gene>
    <name evidence="5" type="primary">ssb</name>
    <name evidence="5" type="ORF">ACFPOG_12805</name>
</gene>
<dbReference type="SUPFAM" id="SSF50249">
    <property type="entry name" value="Nucleic acid-binding proteins"/>
    <property type="match status" value="1"/>
</dbReference>
<evidence type="ECO:0000256" key="3">
    <source>
        <dbReference type="PIRNR" id="PIRNR002070"/>
    </source>
</evidence>
<dbReference type="HAMAP" id="MF_00984">
    <property type="entry name" value="SSB"/>
    <property type="match status" value="1"/>
</dbReference>
<keyword evidence="1 2" id="KW-0238">DNA-binding</keyword>
<organism evidence="5 6">
    <name type="scientific">Paenibacillus aestuarii</name>
    <dbReference type="NCBI Taxonomy" id="516965"/>
    <lineage>
        <taxon>Bacteria</taxon>
        <taxon>Bacillati</taxon>
        <taxon>Bacillota</taxon>
        <taxon>Bacilli</taxon>
        <taxon>Bacillales</taxon>
        <taxon>Paenibacillaceae</taxon>
        <taxon>Paenibacillus</taxon>
    </lineage>
</organism>
<proteinExistence type="inferred from homology"/>
<sequence>MINSTTLLGRLTADPELRYTPAGVAVCTFALAVDRKFTNAQGERETDFFDIVVWRQLAESCANYLKKGQQAALEGYLQTRYYERDGRRVKVVEVVADNVQFLSAPGQAKSNSGGQEQGQGQRNRTTTGSRESRDPFVGEGKEITLADDDRPF</sequence>
<dbReference type="CDD" id="cd04496">
    <property type="entry name" value="SSB_OBF"/>
    <property type="match status" value="1"/>
</dbReference>
<feature type="compositionally biased region" description="Basic and acidic residues" evidence="4">
    <location>
        <begin position="130"/>
        <end position="152"/>
    </location>
</feature>
<dbReference type="RefSeq" id="WP_377524807.1">
    <property type="nucleotide sequence ID" value="NZ_JBHSMJ010000017.1"/>
</dbReference>
<comment type="caution">
    <text evidence="5">The sequence shown here is derived from an EMBL/GenBank/DDBJ whole genome shotgun (WGS) entry which is preliminary data.</text>
</comment>